<evidence type="ECO:0000313" key="3">
    <source>
        <dbReference type="Proteomes" id="UP000821866"/>
    </source>
</evidence>
<sequence>MDHRCLRKERSTFNLFAADEEKRRRLILISRSCIPKLFPDAALSRTSRDPGVRRSVPLGPDRDQHCRQPPLLKSILTQVMLQNLPISDPFHSHPDKDLEDWLEQSERAAKSNHWRARQ</sequence>
<dbReference type="Proteomes" id="UP000821866">
    <property type="component" value="Chromosome 1"/>
</dbReference>
<gene>
    <name evidence="2" type="ORF">HPB51_010068</name>
</gene>
<organism evidence="2 3">
    <name type="scientific">Rhipicephalus microplus</name>
    <name type="common">Cattle tick</name>
    <name type="synonym">Boophilus microplus</name>
    <dbReference type="NCBI Taxonomy" id="6941"/>
    <lineage>
        <taxon>Eukaryota</taxon>
        <taxon>Metazoa</taxon>
        <taxon>Ecdysozoa</taxon>
        <taxon>Arthropoda</taxon>
        <taxon>Chelicerata</taxon>
        <taxon>Arachnida</taxon>
        <taxon>Acari</taxon>
        <taxon>Parasitiformes</taxon>
        <taxon>Ixodida</taxon>
        <taxon>Ixodoidea</taxon>
        <taxon>Ixodidae</taxon>
        <taxon>Rhipicephalinae</taxon>
        <taxon>Rhipicephalus</taxon>
        <taxon>Boophilus</taxon>
    </lineage>
</organism>
<keyword evidence="3" id="KW-1185">Reference proteome</keyword>
<feature type="region of interest" description="Disordered" evidence="1">
    <location>
        <begin position="86"/>
        <end position="118"/>
    </location>
</feature>
<evidence type="ECO:0000313" key="2">
    <source>
        <dbReference type="EMBL" id="KAH8040288.1"/>
    </source>
</evidence>
<accession>A0A9J6F2C6</accession>
<evidence type="ECO:0000256" key="1">
    <source>
        <dbReference type="SAM" id="MobiDB-lite"/>
    </source>
</evidence>
<reference evidence="2" key="2">
    <citation type="submission" date="2021-09" db="EMBL/GenBank/DDBJ databases">
        <authorList>
            <person name="Jia N."/>
            <person name="Wang J."/>
            <person name="Shi W."/>
            <person name="Du L."/>
            <person name="Sun Y."/>
            <person name="Zhan W."/>
            <person name="Jiang J."/>
            <person name="Wang Q."/>
            <person name="Zhang B."/>
            <person name="Ji P."/>
            <person name="Sakyi L.B."/>
            <person name="Cui X."/>
            <person name="Yuan T."/>
            <person name="Jiang B."/>
            <person name="Yang W."/>
            <person name="Lam T.T.-Y."/>
            <person name="Chang Q."/>
            <person name="Ding S."/>
            <person name="Wang X."/>
            <person name="Zhu J."/>
            <person name="Ruan X."/>
            <person name="Zhao L."/>
            <person name="Wei J."/>
            <person name="Que T."/>
            <person name="Du C."/>
            <person name="Cheng J."/>
            <person name="Dai P."/>
            <person name="Han X."/>
            <person name="Huang E."/>
            <person name="Gao Y."/>
            <person name="Liu J."/>
            <person name="Shao H."/>
            <person name="Ye R."/>
            <person name="Li L."/>
            <person name="Wei W."/>
            <person name="Wang X."/>
            <person name="Wang C."/>
            <person name="Huo Q."/>
            <person name="Li W."/>
            <person name="Guo W."/>
            <person name="Chen H."/>
            <person name="Chen S."/>
            <person name="Zhou L."/>
            <person name="Zhou L."/>
            <person name="Ni X."/>
            <person name="Tian J."/>
            <person name="Zhou Y."/>
            <person name="Sheng Y."/>
            <person name="Liu T."/>
            <person name="Pan Y."/>
            <person name="Xia L."/>
            <person name="Li J."/>
            <person name="Zhao F."/>
            <person name="Cao W."/>
        </authorList>
    </citation>
    <scope>NUCLEOTIDE SEQUENCE</scope>
    <source>
        <strain evidence="2">Rmic-2018</strain>
        <tissue evidence="2">Larvae</tissue>
    </source>
</reference>
<reference evidence="2" key="1">
    <citation type="journal article" date="2020" name="Cell">
        <title>Large-Scale Comparative Analyses of Tick Genomes Elucidate Their Genetic Diversity and Vector Capacities.</title>
        <authorList>
            <consortium name="Tick Genome and Microbiome Consortium (TIGMIC)"/>
            <person name="Jia N."/>
            <person name="Wang J."/>
            <person name="Shi W."/>
            <person name="Du L."/>
            <person name="Sun Y."/>
            <person name="Zhan W."/>
            <person name="Jiang J.F."/>
            <person name="Wang Q."/>
            <person name="Zhang B."/>
            <person name="Ji P."/>
            <person name="Bell-Sakyi L."/>
            <person name="Cui X.M."/>
            <person name="Yuan T.T."/>
            <person name="Jiang B.G."/>
            <person name="Yang W.F."/>
            <person name="Lam T.T."/>
            <person name="Chang Q.C."/>
            <person name="Ding S.J."/>
            <person name="Wang X.J."/>
            <person name="Zhu J.G."/>
            <person name="Ruan X.D."/>
            <person name="Zhao L."/>
            <person name="Wei J.T."/>
            <person name="Ye R.Z."/>
            <person name="Que T.C."/>
            <person name="Du C.H."/>
            <person name="Zhou Y.H."/>
            <person name="Cheng J.X."/>
            <person name="Dai P.F."/>
            <person name="Guo W.B."/>
            <person name="Han X.H."/>
            <person name="Huang E.J."/>
            <person name="Li L.F."/>
            <person name="Wei W."/>
            <person name="Gao Y.C."/>
            <person name="Liu J.Z."/>
            <person name="Shao H.Z."/>
            <person name="Wang X."/>
            <person name="Wang C.C."/>
            <person name="Yang T.C."/>
            <person name="Huo Q.B."/>
            <person name="Li W."/>
            <person name="Chen H.Y."/>
            <person name="Chen S.E."/>
            <person name="Zhou L.G."/>
            <person name="Ni X.B."/>
            <person name="Tian J.H."/>
            <person name="Sheng Y."/>
            <person name="Liu T."/>
            <person name="Pan Y.S."/>
            <person name="Xia L.Y."/>
            <person name="Li J."/>
            <person name="Zhao F."/>
            <person name="Cao W.C."/>
        </authorList>
    </citation>
    <scope>NUCLEOTIDE SEQUENCE</scope>
    <source>
        <strain evidence="2">Rmic-2018</strain>
    </source>
</reference>
<dbReference type="AlphaFoldDB" id="A0A9J6F2C6"/>
<name>A0A9J6F2C6_RHIMP</name>
<dbReference type="EMBL" id="JABSTU010000001">
    <property type="protein sequence ID" value="KAH8040288.1"/>
    <property type="molecule type" value="Genomic_DNA"/>
</dbReference>
<protein>
    <submittedName>
        <fullName evidence="2">Uncharacterized protein</fullName>
    </submittedName>
</protein>
<feature type="region of interest" description="Disordered" evidence="1">
    <location>
        <begin position="44"/>
        <end position="67"/>
    </location>
</feature>
<proteinExistence type="predicted"/>
<comment type="caution">
    <text evidence="2">The sequence shown here is derived from an EMBL/GenBank/DDBJ whole genome shotgun (WGS) entry which is preliminary data.</text>
</comment>